<dbReference type="RefSeq" id="WP_097146493.1">
    <property type="nucleotide sequence ID" value="NZ_OBEA01000005.1"/>
</dbReference>
<sequence length="179" mass="19205">MNLLALDARWRRLQEKFGGVFDIGFDMPSAWPHAEPTAEAPEVSAGEDRLAPELCRLGEARFLHAILPLPIRGSDEVLYLAPWAEVPSESFYAYLDHISDGAPFTGSPARLANDLPLFPGSLGQEVTLEPGGEGARPLILATDGPLAEAQDEGISLDQLIDLYAAAGQDIRQALAADEA</sequence>
<dbReference type="EMBL" id="PGTD01000015">
    <property type="protein sequence ID" value="PJE29816.1"/>
    <property type="molecule type" value="Genomic_DNA"/>
</dbReference>
<dbReference type="Pfam" id="PF09965">
    <property type="entry name" value="DUF2199"/>
    <property type="match status" value="1"/>
</dbReference>
<dbReference type="AlphaFoldDB" id="A0A285J303"/>
<keyword evidence="4" id="KW-1185">Reference proteome</keyword>
<protein>
    <submittedName>
        <fullName evidence="1">DUF2199 domain-containing protein</fullName>
    </submittedName>
</protein>
<dbReference type="EMBL" id="OBEA01000005">
    <property type="protein sequence ID" value="SNY54247.1"/>
    <property type="molecule type" value="Genomic_DNA"/>
</dbReference>
<reference evidence="2 3" key="1">
    <citation type="submission" date="2017-09" db="EMBL/GenBank/DDBJ databases">
        <authorList>
            <person name="Ehlers B."/>
            <person name="Leendertz F.H."/>
        </authorList>
    </citation>
    <scope>NUCLEOTIDE SEQUENCE [LARGE SCALE GENOMIC DNA]</scope>
    <source>
        <strain evidence="2 3">CGMCC 1.12662</strain>
    </source>
</reference>
<evidence type="ECO:0000313" key="4">
    <source>
        <dbReference type="Proteomes" id="UP000231702"/>
    </source>
</evidence>
<name>A0A285J303_9RHOB</name>
<evidence type="ECO:0000313" key="1">
    <source>
        <dbReference type="EMBL" id="PJE29816.1"/>
    </source>
</evidence>
<dbReference type="Proteomes" id="UP000231702">
    <property type="component" value="Unassembled WGS sequence"/>
</dbReference>
<evidence type="ECO:0000313" key="3">
    <source>
        <dbReference type="Proteomes" id="UP000231655"/>
    </source>
</evidence>
<evidence type="ECO:0000313" key="2">
    <source>
        <dbReference type="EMBL" id="SNY54247.1"/>
    </source>
</evidence>
<dbReference type="OrthoDB" id="4404538at2"/>
<accession>A0A285J303</accession>
<proteinExistence type="predicted"/>
<reference evidence="1 4" key="2">
    <citation type="journal article" date="2018" name="Int. J. Syst. Evol. Microbiol.">
        <title>Pseudooceanicola lipolyticus sp. nov., a marine alphaproteobacterium, reclassification of Oceanicola flagellatus as Pseudooceanicola flagellatus comb. nov. and emended description of the genus Pseudooceanicola.</title>
        <authorList>
            <person name="Huang M.-M."/>
            <person name="Guo L.-L."/>
            <person name="Wu Y.-H."/>
            <person name="Lai Q.-L."/>
            <person name="Shao Z.-Z."/>
            <person name="Wang C.-S."/>
            <person name="Wu M."/>
            <person name="Xu X.-W."/>
        </authorList>
    </citation>
    <scope>NUCLEOTIDE SEQUENCE [LARGE SCALE GENOMIC DNA]</scope>
    <source>
        <strain evidence="1 4">Ar-45</strain>
    </source>
</reference>
<gene>
    <name evidence="1" type="ORF">CVM39_07900</name>
    <name evidence="2" type="ORF">SAMN06297129_2781</name>
</gene>
<dbReference type="Proteomes" id="UP000231655">
    <property type="component" value="Unassembled WGS sequence"/>
</dbReference>
<dbReference type="InterPro" id="IPR018697">
    <property type="entry name" value="DUF2199"/>
</dbReference>
<organism evidence="2 3">
    <name type="scientific">Pseudooceanicola antarcticus</name>
    <dbReference type="NCBI Taxonomy" id="1247613"/>
    <lineage>
        <taxon>Bacteria</taxon>
        <taxon>Pseudomonadati</taxon>
        <taxon>Pseudomonadota</taxon>
        <taxon>Alphaproteobacteria</taxon>
        <taxon>Rhodobacterales</taxon>
        <taxon>Paracoccaceae</taxon>
        <taxon>Pseudooceanicola</taxon>
    </lineage>
</organism>